<protein>
    <submittedName>
        <fullName evidence="2">Uncharacterized protein</fullName>
    </submittedName>
</protein>
<organism evidence="2 3">
    <name type="scientific">Raoultella ornithinolytica</name>
    <name type="common">Klebsiella ornithinolytica</name>
    <dbReference type="NCBI Taxonomy" id="54291"/>
    <lineage>
        <taxon>Bacteria</taxon>
        <taxon>Pseudomonadati</taxon>
        <taxon>Pseudomonadota</taxon>
        <taxon>Gammaproteobacteria</taxon>
        <taxon>Enterobacterales</taxon>
        <taxon>Enterobacteriaceae</taxon>
        <taxon>Klebsiella/Raoultella group</taxon>
        <taxon>Raoultella</taxon>
    </lineage>
</organism>
<dbReference type="Proteomes" id="UP001064206">
    <property type="component" value="Chromosome"/>
</dbReference>
<dbReference type="AlphaFoldDB" id="A0A9Q9JH86"/>
<evidence type="ECO:0000313" key="3">
    <source>
        <dbReference type="Proteomes" id="UP001064206"/>
    </source>
</evidence>
<evidence type="ECO:0000256" key="1">
    <source>
        <dbReference type="SAM" id="Coils"/>
    </source>
</evidence>
<dbReference type="EMBL" id="CP104450">
    <property type="protein sequence ID" value="UXE40728.1"/>
    <property type="molecule type" value="Genomic_DNA"/>
</dbReference>
<name>A0A9Q9JH86_RAOOR</name>
<reference evidence="2" key="1">
    <citation type="submission" date="2022-09" db="EMBL/GenBank/DDBJ databases">
        <title>Multidrug resistance Raoultella ornithinolytica Strain MQB_Silv_108.</title>
        <authorList>
            <person name="Quintela-Baluja M."/>
        </authorList>
    </citation>
    <scope>NUCLEOTIDE SEQUENCE</scope>
    <source>
        <strain evidence="2">MQB_Silv_108</strain>
    </source>
</reference>
<gene>
    <name evidence="2" type="ORF">N2J37_13765</name>
</gene>
<proteinExistence type="predicted"/>
<dbReference type="RefSeq" id="WP_185954673.1">
    <property type="nucleotide sequence ID" value="NZ_CP104450.1"/>
</dbReference>
<feature type="coiled-coil region" evidence="1">
    <location>
        <begin position="72"/>
        <end position="99"/>
    </location>
</feature>
<sequence length="128" mass="14792">MNITKLTPEVARESGSILIIVAARLVRRESFTPLYNLCETGKRVISTRELRNAVEQVEEYMIREALKIVDGHDRLTKNLKEAEARIAELELRHRQRDRDDFINAITHPASLYTADEAMEAIAEYDRTH</sequence>
<accession>A0A9Q9JH86</accession>
<evidence type="ECO:0000313" key="2">
    <source>
        <dbReference type="EMBL" id="UXE40728.1"/>
    </source>
</evidence>
<keyword evidence="1" id="KW-0175">Coiled coil</keyword>